<evidence type="ECO:0008006" key="3">
    <source>
        <dbReference type="Google" id="ProtNLM"/>
    </source>
</evidence>
<sequence>MRKRDLRLQWETLTLQLEKQLASVCERLAGQCVDAVRLCIELESQLCQFCEKPLPTTGAEMNARTRQANRLLKRWRRLTRQTNAASSAETGLSAGLLHSSAANNRSRLGSAAST</sequence>
<dbReference type="EMBL" id="BAABRO010000010">
    <property type="protein sequence ID" value="GAA5508655.1"/>
    <property type="molecule type" value="Genomic_DNA"/>
</dbReference>
<dbReference type="Proteomes" id="UP001416858">
    <property type="component" value="Unassembled WGS sequence"/>
</dbReference>
<name>A0ABP9VWN0_9BACT</name>
<protein>
    <recommendedName>
        <fullName evidence="3">FlgN protein</fullName>
    </recommendedName>
</protein>
<organism evidence="1 2">
    <name type="scientific">Novipirellula caenicola</name>
    <dbReference type="NCBI Taxonomy" id="1536901"/>
    <lineage>
        <taxon>Bacteria</taxon>
        <taxon>Pseudomonadati</taxon>
        <taxon>Planctomycetota</taxon>
        <taxon>Planctomycetia</taxon>
        <taxon>Pirellulales</taxon>
        <taxon>Pirellulaceae</taxon>
        <taxon>Novipirellula</taxon>
    </lineage>
</organism>
<evidence type="ECO:0000313" key="2">
    <source>
        <dbReference type="Proteomes" id="UP001416858"/>
    </source>
</evidence>
<proteinExistence type="predicted"/>
<keyword evidence="2" id="KW-1185">Reference proteome</keyword>
<comment type="caution">
    <text evidence="1">The sequence shown here is derived from an EMBL/GenBank/DDBJ whole genome shotgun (WGS) entry which is preliminary data.</text>
</comment>
<gene>
    <name evidence="1" type="ORF">Rcae01_04122</name>
</gene>
<evidence type="ECO:0000313" key="1">
    <source>
        <dbReference type="EMBL" id="GAA5508655.1"/>
    </source>
</evidence>
<reference evidence="1 2" key="1">
    <citation type="submission" date="2024-02" db="EMBL/GenBank/DDBJ databases">
        <title>Rhodopirellula caenicola NBRC 110016.</title>
        <authorList>
            <person name="Ichikawa N."/>
            <person name="Katano-Makiyama Y."/>
            <person name="Hidaka K."/>
        </authorList>
    </citation>
    <scope>NUCLEOTIDE SEQUENCE [LARGE SCALE GENOMIC DNA]</scope>
    <source>
        <strain evidence="1 2">NBRC 110016</strain>
    </source>
</reference>
<accession>A0ABP9VWN0</accession>